<accession>A0A840TRN1</accession>
<keyword evidence="3" id="KW-1185">Reference proteome</keyword>
<evidence type="ECO:0000313" key="3">
    <source>
        <dbReference type="Proteomes" id="UP000557307"/>
    </source>
</evidence>
<feature type="transmembrane region" description="Helical" evidence="1">
    <location>
        <begin position="171"/>
        <end position="192"/>
    </location>
</feature>
<dbReference type="EMBL" id="JACHGF010000013">
    <property type="protein sequence ID" value="MBB5286996.1"/>
    <property type="molecule type" value="Genomic_DNA"/>
</dbReference>
<keyword evidence="1" id="KW-1133">Transmembrane helix</keyword>
<sequence>MLNPAAISTYEWDVALSSGKKVSVVGNDDTHNVLNKNTLGRMCTFVNVAQNDRKEVLESLKSGQGYGVVVGESQDMDSIPFLNRLTVDGRTMTVFMSQPADEVEIKGQNGKLLAIFMNTEKVSYRLNKSDHYARATFKYKKGTIIYLNPVFFTPATGYREPVVFENKSETILFSFLGVGIYIIWFSWVLRFLTMRLTPFVERTLAGVH</sequence>
<comment type="caution">
    <text evidence="2">The sequence shown here is derived from an EMBL/GenBank/DDBJ whole genome shotgun (WGS) entry which is preliminary data.</text>
</comment>
<protein>
    <submittedName>
        <fullName evidence="2">Uncharacterized protein</fullName>
    </submittedName>
</protein>
<proteinExistence type="predicted"/>
<dbReference type="RefSeq" id="WP_184178660.1">
    <property type="nucleotide sequence ID" value="NZ_JACHGF010000013.1"/>
</dbReference>
<name>A0A840TRN1_9BACT</name>
<keyword evidence="1" id="KW-0472">Membrane</keyword>
<dbReference type="AlphaFoldDB" id="A0A840TRN1"/>
<evidence type="ECO:0000313" key="2">
    <source>
        <dbReference type="EMBL" id="MBB5286996.1"/>
    </source>
</evidence>
<organism evidence="2 3">
    <name type="scientific">Rhabdobacter roseus</name>
    <dbReference type="NCBI Taxonomy" id="1655419"/>
    <lineage>
        <taxon>Bacteria</taxon>
        <taxon>Pseudomonadati</taxon>
        <taxon>Bacteroidota</taxon>
        <taxon>Cytophagia</taxon>
        <taxon>Cytophagales</taxon>
        <taxon>Cytophagaceae</taxon>
        <taxon>Rhabdobacter</taxon>
    </lineage>
</organism>
<dbReference type="Proteomes" id="UP000557307">
    <property type="component" value="Unassembled WGS sequence"/>
</dbReference>
<evidence type="ECO:0000256" key="1">
    <source>
        <dbReference type="SAM" id="Phobius"/>
    </source>
</evidence>
<reference evidence="2 3" key="1">
    <citation type="submission" date="2020-08" db="EMBL/GenBank/DDBJ databases">
        <title>Genomic Encyclopedia of Type Strains, Phase IV (KMG-IV): sequencing the most valuable type-strain genomes for metagenomic binning, comparative biology and taxonomic classification.</title>
        <authorList>
            <person name="Goeker M."/>
        </authorList>
    </citation>
    <scope>NUCLEOTIDE SEQUENCE [LARGE SCALE GENOMIC DNA]</scope>
    <source>
        <strain evidence="2 3">DSM 105074</strain>
    </source>
</reference>
<dbReference type="Gene3D" id="3.20.20.140">
    <property type="entry name" value="Metal-dependent hydrolases"/>
    <property type="match status" value="1"/>
</dbReference>
<gene>
    <name evidence="2" type="ORF">HNQ92_005158</name>
</gene>
<keyword evidence="1" id="KW-0812">Transmembrane</keyword>